<dbReference type="RefSeq" id="WP_046592043.1">
    <property type="nucleotide sequence ID" value="NZ_LAVA02000067.1"/>
</dbReference>
<name>A0A1J4NS81_9ACTN</name>
<dbReference type="OrthoDB" id="3852226at2"/>
<keyword evidence="2" id="KW-1185">Reference proteome</keyword>
<dbReference type="EMBL" id="LAVA02000067">
    <property type="protein sequence ID" value="OIJ64970.1"/>
    <property type="molecule type" value="Genomic_DNA"/>
</dbReference>
<gene>
    <name evidence="1" type="ORF">WN71_026165</name>
</gene>
<dbReference type="STRING" id="1428628.WN71_026165"/>
<reference evidence="1" key="1">
    <citation type="submission" date="2016-10" db="EMBL/GenBank/DDBJ databases">
        <title>Genome sequence of Streptomyces mangrovisoli MUSC 149.</title>
        <authorList>
            <person name="Lee L.-H."/>
            <person name="Ser H.-L."/>
        </authorList>
    </citation>
    <scope>NUCLEOTIDE SEQUENCE [LARGE SCALE GENOMIC DNA]</scope>
    <source>
        <strain evidence="1">MUSC 149</strain>
    </source>
</reference>
<organism evidence="1 2">
    <name type="scientific">Streptomyces mangrovisoli</name>
    <dbReference type="NCBI Taxonomy" id="1428628"/>
    <lineage>
        <taxon>Bacteria</taxon>
        <taxon>Bacillati</taxon>
        <taxon>Actinomycetota</taxon>
        <taxon>Actinomycetes</taxon>
        <taxon>Kitasatosporales</taxon>
        <taxon>Streptomycetaceae</taxon>
        <taxon>Streptomyces</taxon>
    </lineage>
</organism>
<sequence>MSPGKQASPRRDAGPVAGSIRLQRMRRRVRLSRLAVCVALATGPLALALSVTSGAHADTDTDAAPRTPAPLRTNAAATDGASGCAQLFVGAWLRSSAGDADSAQARLARRLGPAVDLPDRVVDAQPGLQAVLAVRSAQVSAAQSLVTVAAQDADGRVRYYAVPVAADEGGARCVVTAAPAAVAGPGRATAGPSSYAVTVPTGSEVASSVGEFLTAYLTGAGRIDRYLAPDVSLSAVEPAAYQAVSVTGLEARETTPIAGTAAADGTTVHVLAQVEARDAAARWPLAYALTLRARSGRWEVAAFEAGSATQSGGGRS</sequence>
<accession>A0A1J4NS81</accession>
<dbReference type="InterPro" id="IPR024735">
    <property type="entry name" value="TcpC"/>
</dbReference>
<dbReference type="Pfam" id="PF12642">
    <property type="entry name" value="TpcC"/>
    <property type="match status" value="1"/>
</dbReference>
<protein>
    <submittedName>
        <fullName evidence="1">Conjugal transfer protein</fullName>
    </submittedName>
</protein>
<evidence type="ECO:0000313" key="1">
    <source>
        <dbReference type="EMBL" id="OIJ64970.1"/>
    </source>
</evidence>
<evidence type="ECO:0000313" key="2">
    <source>
        <dbReference type="Proteomes" id="UP000034196"/>
    </source>
</evidence>
<comment type="caution">
    <text evidence="1">The sequence shown here is derived from an EMBL/GenBank/DDBJ whole genome shotgun (WGS) entry which is preliminary data.</text>
</comment>
<proteinExistence type="predicted"/>
<dbReference type="Proteomes" id="UP000034196">
    <property type="component" value="Unassembled WGS sequence"/>
</dbReference>
<dbReference type="AlphaFoldDB" id="A0A1J4NS81"/>